<dbReference type="Proteomes" id="UP000594263">
    <property type="component" value="Unplaced"/>
</dbReference>
<protein>
    <recommendedName>
        <fullName evidence="4">J domain-containing protein</fullName>
    </recommendedName>
</protein>
<dbReference type="Gene3D" id="1.10.287.110">
    <property type="entry name" value="DnaJ domain"/>
    <property type="match status" value="1"/>
</dbReference>
<dbReference type="PROSITE" id="PS50076">
    <property type="entry name" value="DNAJ_2"/>
    <property type="match status" value="1"/>
</dbReference>
<feature type="compositionally biased region" description="Basic and acidic residues" evidence="3">
    <location>
        <begin position="464"/>
        <end position="475"/>
    </location>
</feature>
<dbReference type="OMA" id="DSGWHPI"/>
<dbReference type="EnsemblPlants" id="Kaladp0008s0120.1.v1.1">
    <property type="protein sequence ID" value="Kaladp0008s0120.1.v1.1"/>
    <property type="gene ID" value="Kaladp0008s0120.v1.1"/>
</dbReference>
<accession>A0A7N0RCB1</accession>
<dbReference type="GO" id="GO:0005737">
    <property type="term" value="C:cytoplasm"/>
    <property type="evidence" value="ECO:0007669"/>
    <property type="project" value="TreeGrafter"/>
</dbReference>
<proteinExistence type="predicted"/>
<feature type="compositionally biased region" description="Basic and acidic residues" evidence="3">
    <location>
        <begin position="776"/>
        <end position="788"/>
    </location>
</feature>
<keyword evidence="1 2" id="KW-0175">Coiled coil</keyword>
<evidence type="ECO:0000259" key="4">
    <source>
        <dbReference type="PROSITE" id="PS50076"/>
    </source>
</evidence>
<dbReference type="GO" id="GO:0030276">
    <property type="term" value="F:clathrin binding"/>
    <property type="evidence" value="ECO:0007669"/>
    <property type="project" value="TreeGrafter"/>
</dbReference>
<dbReference type="InterPro" id="IPR036869">
    <property type="entry name" value="J_dom_sf"/>
</dbReference>
<feature type="region of interest" description="Disordered" evidence="3">
    <location>
        <begin position="776"/>
        <end position="804"/>
    </location>
</feature>
<keyword evidence="6" id="KW-1185">Reference proteome</keyword>
<dbReference type="GO" id="GO:0072318">
    <property type="term" value="P:clathrin coat disassembly"/>
    <property type="evidence" value="ECO:0007669"/>
    <property type="project" value="TreeGrafter"/>
</dbReference>
<dbReference type="CDD" id="cd06257">
    <property type="entry name" value="DnaJ"/>
    <property type="match status" value="1"/>
</dbReference>
<feature type="region of interest" description="Disordered" evidence="3">
    <location>
        <begin position="462"/>
        <end position="494"/>
    </location>
</feature>
<feature type="region of interest" description="Disordered" evidence="3">
    <location>
        <begin position="1"/>
        <end position="32"/>
    </location>
</feature>
<evidence type="ECO:0000313" key="6">
    <source>
        <dbReference type="Proteomes" id="UP000594263"/>
    </source>
</evidence>
<feature type="compositionally biased region" description="Basic and acidic residues" evidence="3">
    <location>
        <begin position="1028"/>
        <end position="1066"/>
    </location>
</feature>
<dbReference type="PANTHER" id="PTHR23172">
    <property type="entry name" value="AUXILIN/CYCLIN G-ASSOCIATED KINASE-RELATED"/>
    <property type="match status" value="1"/>
</dbReference>
<feature type="coiled-coil region" evidence="2">
    <location>
        <begin position="1180"/>
        <end position="1219"/>
    </location>
</feature>
<feature type="region of interest" description="Disordered" evidence="3">
    <location>
        <begin position="841"/>
        <end position="914"/>
    </location>
</feature>
<reference evidence="5" key="1">
    <citation type="submission" date="2021-01" db="UniProtKB">
        <authorList>
            <consortium name="EnsemblPlants"/>
        </authorList>
    </citation>
    <scope>IDENTIFICATION</scope>
</reference>
<dbReference type="Gramene" id="Kaladp0008s0120.1.v1.1">
    <property type="protein sequence ID" value="Kaladp0008s0120.1.v1.1"/>
    <property type="gene ID" value="Kaladp0008s0120.v1.1"/>
</dbReference>
<evidence type="ECO:0000256" key="1">
    <source>
        <dbReference type="ARBA" id="ARBA00023054"/>
    </source>
</evidence>
<feature type="compositionally biased region" description="Polar residues" evidence="3">
    <location>
        <begin position="789"/>
        <end position="799"/>
    </location>
</feature>
<dbReference type="GO" id="GO:0072583">
    <property type="term" value="P:clathrin-dependent endocytosis"/>
    <property type="evidence" value="ECO:0007669"/>
    <property type="project" value="TreeGrafter"/>
</dbReference>
<name>A0A7N0RCB1_KALFE</name>
<feature type="compositionally biased region" description="Basic and acidic residues" evidence="3">
    <location>
        <begin position="844"/>
        <end position="853"/>
    </location>
</feature>
<feature type="region of interest" description="Disordered" evidence="3">
    <location>
        <begin position="264"/>
        <end position="296"/>
    </location>
</feature>
<feature type="compositionally biased region" description="Pro residues" evidence="3">
    <location>
        <begin position="268"/>
        <end position="278"/>
    </location>
</feature>
<feature type="compositionally biased region" description="Basic residues" evidence="3">
    <location>
        <begin position="1"/>
        <end position="12"/>
    </location>
</feature>
<feature type="compositionally biased region" description="Basic and acidic residues" evidence="3">
    <location>
        <begin position="969"/>
        <end position="1004"/>
    </location>
</feature>
<dbReference type="FunFam" id="1.10.287.110:FF:000009">
    <property type="entry name" value="Auxilin-related protein 1"/>
    <property type="match status" value="1"/>
</dbReference>
<organism evidence="5 6">
    <name type="scientific">Kalanchoe fedtschenkoi</name>
    <name type="common">Lavender scallops</name>
    <name type="synonym">South American air plant</name>
    <dbReference type="NCBI Taxonomy" id="63787"/>
    <lineage>
        <taxon>Eukaryota</taxon>
        <taxon>Viridiplantae</taxon>
        <taxon>Streptophyta</taxon>
        <taxon>Embryophyta</taxon>
        <taxon>Tracheophyta</taxon>
        <taxon>Spermatophyta</taxon>
        <taxon>Magnoliopsida</taxon>
        <taxon>eudicotyledons</taxon>
        <taxon>Gunneridae</taxon>
        <taxon>Pentapetalae</taxon>
        <taxon>Saxifragales</taxon>
        <taxon>Crassulaceae</taxon>
        <taxon>Kalanchoe</taxon>
    </lineage>
</organism>
<dbReference type="GO" id="GO:0031982">
    <property type="term" value="C:vesicle"/>
    <property type="evidence" value="ECO:0007669"/>
    <property type="project" value="TreeGrafter"/>
</dbReference>
<dbReference type="SUPFAM" id="SSF46565">
    <property type="entry name" value="Chaperone J-domain"/>
    <property type="match status" value="1"/>
</dbReference>
<feature type="compositionally biased region" description="Basic and acidic residues" evidence="3">
    <location>
        <begin position="873"/>
        <end position="886"/>
    </location>
</feature>
<feature type="domain" description="J" evidence="4">
    <location>
        <begin position="1246"/>
        <end position="1319"/>
    </location>
</feature>
<feature type="region of interest" description="Disordered" evidence="3">
    <location>
        <begin position="967"/>
        <end position="1066"/>
    </location>
</feature>
<evidence type="ECO:0000256" key="2">
    <source>
        <dbReference type="SAM" id="Coils"/>
    </source>
</evidence>
<evidence type="ECO:0000313" key="5">
    <source>
        <dbReference type="EnsemblPlants" id="Kaladp0008s0120.1.v1.1"/>
    </source>
</evidence>
<dbReference type="PANTHER" id="PTHR23172:SF87">
    <property type="entry name" value="CHAPERONE DNAJ-DOMAIN SUPERFAMILY PROTEIN"/>
    <property type="match status" value="1"/>
</dbReference>
<evidence type="ECO:0000256" key="3">
    <source>
        <dbReference type="SAM" id="MobiDB-lite"/>
    </source>
</evidence>
<dbReference type="InterPro" id="IPR001623">
    <property type="entry name" value="DnaJ_domain"/>
</dbReference>
<sequence>MDSHSTKIRTRTRSSAAANAYDDLPSFRPPALSPSEDDYCEIFGGFQGARGASSIPVLDLPPVDHHDVSFDFRFFDYSEVFGGFEGLDYAVPFDHLFSRSNGLYVSSSDDAWTPVETDCLSEEWDASPYSSEFKNFGDDSNQRSTDAGKKQFSMSFLRKNQVSEEDASNTAHVAPVLAVPGYAFVVEQVAPSEKIEFQNPRLQATAAADDEYSGKLIKGGKMAAELSEKPARCPEIVELDKVDIQNGSNHNEMFVTISEINLKTQPSDVPPPSRPPPIFDARDGNTSETTSSLRAPCGRECSSEVTSENGYPPPFLDVKVDASSSAACTSSVRESMKNSQVKLTCIKEYSQKENTGKSHVNCYPKDEAKYCVAVDKSHRSRKDHEDVSCSAGDAQHPSGEDISGALNSAQAFPVIRELNPVCQLTDKKKSMHSWSSEESCKAHSSGEWTEVAEFFELVRSGKSKTPEEENGEKVTEQNAIVKEGGEEDKGLPKQQEVTNKRVSIMTVKSMNHVGITEVANEVTQDENLKEAHLSRQTAHNCEEEMRKLNQGDFHMKDDIFIEIVEKEPEIEKELNKFEQKRKHSEDIMDGSREIHEVGPEGSFAAVTDGTQVNDDCLKGQSEMKSGDKYKLVDFVTTPGKTCEREEDLLSKELDEREQSDLPQVAHEELQQEMLLNANFEREEHEYGFKEAFGDEEKIKNRNKMYECEEKEKHLKETLILEESERRSKDMFGKEENERRKKEEEYVAKLMEASENEAEEMLKEALEEVKKRILMEDLERAEREQKTNEPDQQQNQNLSEHLSRSEDNIIFECAYDNEPDEINSGRSTNLTTEVDKGFEATSHCNKNEKSEKAFHSVCDPEPEQDNSMSTHEVFTVKHEKSDYKQGSDEGGNEKLSATGGKNALHYRSSNAPSEARIHTELGVQINNKLSSMAFDSRSVQEKVKVGKVTVQELQDKAQAQTKVIFSYEVNNDKDKSAQKADGEIDNSERLESAKSHLSDERKQTEKLPASKISQNAGEKGKCRTSSITPEEREKLGRARREREMEMERLRQVEEEWEREREREKDREAFEGVTRIARETAYVDVRERAERAAMDKATAVARQRALAEARERLEKACAEAKEKAFPDIISTETRVRREQSAQERMRAEARERADRSISACGVMYPSTSNNPDRSGGIEVESAQRCKARLERHQRTAERAAKALAEKNTRDLIAQREQAERHRLAESLDAEVKRWSNGKQGNLRALLSTLQYILGAESGWQPVPLTDIITSAAVKKAYRKATLCVHPDKLQQRRATIQQKYICEKVFDLLKEAWNRFNSEER</sequence>